<keyword evidence="4" id="KW-1185">Reference proteome</keyword>
<dbReference type="EMBL" id="AJWJ01000003">
    <property type="protein sequence ID" value="KAF2078537.1"/>
    <property type="molecule type" value="Genomic_DNA"/>
</dbReference>
<proteinExistence type="predicted"/>
<feature type="compositionally biased region" description="Low complexity" evidence="2">
    <location>
        <begin position="151"/>
        <end position="166"/>
    </location>
</feature>
<accession>A0A8J4Q576</accession>
<sequence length="261" mass="29444">MNTYIENKRSISNTTPQKRAPLSSTTPKKSQFQDAVVAKSDVGEFQGGYFIMPSNDEKMKRPIIPNQQKFSPQRKRLPPVSQFNNQSIVIEEDIKAIKQQQQQQYQQIQKKQQQIHKQLQEQQFNSSSSDDDNLLLTPASFKNNDYNTPSKQQYKQQQQQQQQQKYLSPQPKYTTGSSPPRANSPNKKGITSPSQINCWAGGAFNNSPSPNSLPIPDFGDDSDLVASISQPLEPQQTLEQMSFDLRRLLNITPVAVAGSSN</sequence>
<feature type="region of interest" description="Disordered" evidence="2">
    <location>
        <begin position="1"/>
        <end position="33"/>
    </location>
</feature>
<reference evidence="3" key="1">
    <citation type="submission" date="2020-01" db="EMBL/GenBank/DDBJ databases">
        <title>Development of genomics and gene disruption for Polysphondylium violaceum indicates a role for the polyketide synthase stlB in stalk morphogenesis.</title>
        <authorList>
            <person name="Narita B."/>
            <person name="Kawabe Y."/>
            <person name="Kin K."/>
            <person name="Saito T."/>
            <person name="Gibbs R."/>
            <person name="Kuspa A."/>
            <person name="Muzny D."/>
            <person name="Queller D."/>
            <person name="Richards S."/>
            <person name="Strassman J."/>
            <person name="Sucgang R."/>
            <person name="Worley K."/>
            <person name="Schaap P."/>
        </authorList>
    </citation>
    <scope>NUCLEOTIDE SEQUENCE</scope>
    <source>
        <strain evidence="3">QSvi11</strain>
    </source>
</reference>
<evidence type="ECO:0000313" key="3">
    <source>
        <dbReference type="EMBL" id="KAF2078537.1"/>
    </source>
</evidence>
<dbReference type="GO" id="GO:0016071">
    <property type="term" value="P:mRNA metabolic process"/>
    <property type="evidence" value="ECO:0007669"/>
    <property type="project" value="UniProtKB-ARBA"/>
</dbReference>
<feature type="coiled-coil region" evidence="1">
    <location>
        <begin position="91"/>
        <end position="118"/>
    </location>
</feature>
<gene>
    <name evidence="3" type="ORF">CYY_000162</name>
</gene>
<protein>
    <submittedName>
        <fullName evidence="3">Uncharacterized protein</fullName>
    </submittedName>
</protein>
<dbReference type="OrthoDB" id="20318at2759"/>
<dbReference type="Pfam" id="PF15365">
    <property type="entry name" value="PNRC"/>
    <property type="match status" value="1"/>
</dbReference>
<evidence type="ECO:0000256" key="1">
    <source>
        <dbReference type="SAM" id="Coils"/>
    </source>
</evidence>
<dbReference type="AlphaFoldDB" id="A0A8J4Q576"/>
<evidence type="ECO:0000313" key="4">
    <source>
        <dbReference type="Proteomes" id="UP000695562"/>
    </source>
</evidence>
<feature type="compositionally biased region" description="Polar residues" evidence="2">
    <location>
        <begin position="171"/>
        <end position="195"/>
    </location>
</feature>
<dbReference type="InterPro" id="IPR028322">
    <property type="entry name" value="PNRC-like_rgn"/>
</dbReference>
<name>A0A8J4Q576_9MYCE</name>
<evidence type="ECO:0000256" key="2">
    <source>
        <dbReference type="SAM" id="MobiDB-lite"/>
    </source>
</evidence>
<feature type="compositionally biased region" description="Low complexity" evidence="2">
    <location>
        <begin position="119"/>
        <end position="128"/>
    </location>
</feature>
<dbReference type="Proteomes" id="UP000695562">
    <property type="component" value="Unassembled WGS sequence"/>
</dbReference>
<feature type="compositionally biased region" description="Polar residues" evidence="2">
    <location>
        <begin position="140"/>
        <end position="150"/>
    </location>
</feature>
<comment type="caution">
    <text evidence="3">The sequence shown here is derived from an EMBL/GenBank/DDBJ whole genome shotgun (WGS) entry which is preliminary data.</text>
</comment>
<organism evidence="3 4">
    <name type="scientific">Polysphondylium violaceum</name>
    <dbReference type="NCBI Taxonomy" id="133409"/>
    <lineage>
        <taxon>Eukaryota</taxon>
        <taxon>Amoebozoa</taxon>
        <taxon>Evosea</taxon>
        <taxon>Eumycetozoa</taxon>
        <taxon>Dictyostelia</taxon>
        <taxon>Dictyosteliales</taxon>
        <taxon>Dictyosteliaceae</taxon>
        <taxon>Polysphondylium</taxon>
    </lineage>
</organism>
<keyword evidence="1" id="KW-0175">Coiled coil</keyword>
<feature type="region of interest" description="Disordered" evidence="2">
    <location>
        <begin position="119"/>
        <end position="195"/>
    </location>
</feature>